<dbReference type="Pfam" id="PF04299">
    <property type="entry name" value="FMN_bind_2"/>
    <property type="match status" value="1"/>
</dbReference>
<dbReference type="InterPro" id="IPR012349">
    <property type="entry name" value="Split_barrel_FMN-bd"/>
</dbReference>
<dbReference type="Gene3D" id="2.30.110.10">
    <property type="entry name" value="Electron Transport, Fmn-binding Protein, Chain A"/>
    <property type="match status" value="1"/>
</dbReference>
<organism evidence="1 2">
    <name type="scientific">Effusibacillus consociatus</name>
    <dbReference type="NCBI Taxonomy" id="1117041"/>
    <lineage>
        <taxon>Bacteria</taxon>
        <taxon>Bacillati</taxon>
        <taxon>Bacillota</taxon>
        <taxon>Bacilli</taxon>
        <taxon>Bacillales</taxon>
        <taxon>Alicyclobacillaceae</taxon>
        <taxon>Effusibacillus</taxon>
    </lineage>
</organism>
<evidence type="ECO:0000313" key="2">
    <source>
        <dbReference type="Proteomes" id="UP001596002"/>
    </source>
</evidence>
<dbReference type="Proteomes" id="UP001596002">
    <property type="component" value="Unassembled WGS sequence"/>
</dbReference>
<dbReference type="InterPro" id="IPR007396">
    <property type="entry name" value="TR_PAI2-type"/>
</dbReference>
<dbReference type="RefSeq" id="WP_380025719.1">
    <property type="nucleotide sequence ID" value="NZ_JBHSHC010000088.1"/>
</dbReference>
<dbReference type="SUPFAM" id="SSF50475">
    <property type="entry name" value="FMN-binding split barrel"/>
    <property type="match status" value="1"/>
</dbReference>
<dbReference type="EMBL" id="JBHSHC010000088">
    <property type="protein sequence ID" value="MFC4767795.1"/>
    <property type="molecule type" value="Genomic_DNA"/>
</dbReference>
<sequence length="205" mass="23810">MYIPKSFEVQDREKLVNFIKENSFGIMFAQLNGQPFATHLPFLLDENSGDNGILSGHMAKANPHWKEIHNQRILVVFQGPHAYISPTWYGEPNTVPTWNYVAVHVYGKMVLIQDKDSLKEIIRDSVQFYEPSSSIVDRLDEEFFDNLLNAVVGFRIEIDQIEGKWKLSQNHSEERQRRVTQALKKQEDPNSKQIANLMERHLENA</sequence>
<dbReference type="PANTHER" id="PTHR35802:SF1">
    <property type="entry name" value="PROTEASE SYNTHASE AND SPORULATION PROTEIN PAI 2"/>
    <property type="match status" value="1"/>
</dbReference>
<name>A0ABV9Q573_9BACL</name>
<keyword evidence="2" id="KW-1185">Reference proteome</keyword>
<reference evidence="2" key="1">
    <citation type="journal article" date="2019" name="Int. J. Syst. Evol. Microbiol.">
        <title>The Global Catalogue of Microorganisms (GCM) 10K type strain sequencing project: providing services to taxonomists for standard genome sequencing and annotation.</title>
        <authorList>
            <consortium name="The Broad Institute Genomics Platform"/>
            <consortium name="The Broad Institute Genome Sequencing Center for Infectious Disease"/>
            <person name="Wu L."/>
            <person name="Ma J."/>
        </authorList>
    </citation>
    <scope>NUCLEOTIDE SEQUENCE [LARGE SCALE GENOMIC DNA]</scope>
    <source>
        <strain evidence="2">WYCCWR 12678</strain>
    </source>
</reference>
<gene>
    <name evidence="1" type="ORF">ACFO8Q_10535</name>
</gene>
<proteinExistence type="predicted"/>
<accession>A0ABV9Q573</accession>
<evidence type="ECO:0000313" key="1">
    <source>
        <dbReference type="EMBL" id="MFC4767795.1"/>
    </source>
</evidence>
<comment type="caution">
    <text evidence="1">The sequence shown here is derived from an EMBL/GenBank/DDBJ whole genome shotgun (WGS) entry which is preliminary data.</text>
</comment>
<dbReference type="PIRSF" id="PIRSF010372">
    <property type="entry name" value="PaiB"/>
    <property type="match status" value="1"/>
</dbReference>
<dbReference type="PANTHER" id="PTHR35802">
    <property type="entry name" value="PROTEASE SYNTHASE AND SPORULATION PROTEIN PAI 2"/>
    <property type="match status" value="1"/>
</dbReference>
<protein>
    <submittedName>
        <fullName evidence="1">FMN-binding negative transcriptional regulator</fullName>
    </submittedName>
</protein>